<organism evidence="1 2">
    <name type="scientific">Colletotrichum lupini</name>
    <dbReference type="NCBI Taxonomy" id="145971"/>
    <lineage>
        <taxon>Eukaryota</taxon>
        <taxon>Fungi</taxon>
        <taxon>Dikarya</taxon>
        <taxon>Ascomycota</taxon>
        <taxon>Pezizomycotina</taxon>
        <taxon>Sordariomycetes</taxon>
        <taxon>Hypocreomycetidae</taxon>
        <taxon>Glomerellales</taxon>
        <taxon>Glomerellaceae</taxon>
        <taxon>Colletotrichum</taxon>
        <taxon>Colletotrichum acutatum species complex</taxon>
    </lineage>
</organism>
<dbReference type="EMBL" id="CP019478">
    <property type="protein sequence ID" value="UQC87409.1"/>
    <property type="molecule type" value="Genomic_DNA"/>
</dbReference>
<reference evidence="1" key="1">
    <citation type="journal article" date="2021" name="Mol. Plant Microbe Interact.">
        <title>Complete Genome Sequence of the Plant-Pathogenic Fungus Colletotrichum lupini.</title>
        <authorList>
            <person name="Baroncelli R."/>
            <person name="Pensec F."/>
            <person name="Da Lio D."/>
            <person name="Boufleur T."/>
            <person name="Vicente I."/>
            <person name="Sarrocco S."/>
            <person name="Picot A."/>
            <person name="Baraldi E."/>
            <person name="Sukno S."/>
            <person name="Thon M."/>
            <person name="Le Floch G."/>
        </authorList>
    </citation>
    <scope>NUCLEOTIDE SEQUENCE</scope>
    <source>
        <strain evidence="1">IMI 504893</strain>
    </source>
</reference>
<keyword evidence="2" id="KW-1185">Reference proteome</keyword>
<dbReference type="AlphaFoldDB" id="A0A9Q8T1E0"/>
<proteinExistence type="predicted"/>
<evidence type="ECO:0000313" key="1">
    <source>
        <dbReference type="EMBL" id="UQC87409.1"/>
    </source>
</evidence>
<protein>
    <submittedName>
        <fullName evidence="1">Uncharacterized protein</fullName>
    </submittedName>
</protein>
<evidence type="ECO:0000313" key="2">
    <source>
        <dbReference type="Proteomes" id="UP000830671"/>
    </source>
</evidence>
<name>A0A9Q8T1E0_9PEZI</name>
<dbReference type="KEGG" id="clup:CLUP02_12914"/>
<dbReference type="Proteomes" id="UP000830671">
    <property type="component" value="Chromosome 6"/>
</dbReference>
<dbReference type="RefSeq" id="XP_049149018.1">
    <property type="nucleotide sequence ID" value="XM_049291872.1"/>
</dbReference>
<accession>A0A9Q8T1E0</accession>
<dbReference type="GeneID" id="73346882"/>
<gene>
    <name evidence="1" type="ORF">CLUP02_12914</name>
</gene>
<sequence length="37" mass="4223">MDFRSACGVAESEAAQSTLCFLWDRDLGHFGDWDDRN</sequence>